<protein>
    <recommendedName>
        <fullName evidence="3">DUF1579 domain-containing protein</fullName>
    </recommendedName>
</protein>
<dbReference type="AlphaFoldDB" id="A0A4R5CK48"/>
<dbReference type="RefSeq" id="WP_131900808.1">
    <property type="nucleotide sequence ID" value="NZ_SMKZ01000062.1"/>
</dbReference>
<accession>A0A4R5CK48</accession>
<gene>
    <name evidence="1" type="ORF">E1269_27930</name>
</gene>
<keyword evidence="2" id="KW-1185">Reference proteome</keyword>
<organism evidence="1 2">
    <name type="scientific">Jiangella asiatica</name>
    <dbReference type="NCBI Taxonomy" id="2530372"/>
    <lineage>
        <taxon>Bacteria</taxon>
        <taxon>Bacillati</taxon>
        <taxon>Actinomycetota</taxon>
        <taxon>Actinomycetes</taxon>
        <taxon>Jiangellales</taxon>
        <taxon>Jiangellaceae</taxon>
        <taxon>Jiangella</taxon>
    </lineage>
</organism>
<evidence type="ECO:0000313" key="1">
    <source>
        <dbReference type="EMBL" id="TDD98990.1"/>
    </source>
</evidence>
<comment type="caution">
    <text evidence="1">The sequence shown here is derived from an EMBL/GenBank/DDBJ whole genome shotgun (WGS) entry which is preliminary data.</text>
</comment>
<proteinExistence type="predicted"/>
<reference evidence="1 2" key="1">
    <citation type="submission" date="2019-03" db="EMBL/GenBank/DDBJ databases">
        <title>Draft genome sequences of novel Actinobacteria.</title>
        <authorList>
            <person name="Sahin N."/>
            <person name="Ay H."/>
            <person name="Saygin H."/>
        </authorList>
    </citation>
    <scope>NUCLEOTIDE SEQUENCE [LARGE SCALE GENOMIC DNA]</scope>
    <source>
        <strain evidence="1 2">5K138</strain>
    </source>
</reference>
<sequence>MTRSLNPRLSRLDVLVGAWEVTASSKGRTLSTAPCTFQWYGDGGLLVQRTDPQTYLVPEWVGAAPSWFDAVIGLDDHSDELTMLYTDSRGVCRTYRMSLDGDRWTLSSRPGPDFHQRFVGTVSDDGTEIDGRWEASEDGQAWSTDFDVTYRRLPG</sequence>
<dbReference type="Proteomes" id="UP000294739">
    <property type="component" value="Unassembled WGS sequence"/>
</dbReference>
<name>A0A4R5CK48_9ACTN</name>
<dbReference type="OrthoDB" id="4210699at2"/>
<dbReference type="EMBL" id="SMKZ01000062">
    <property type="protein sequence ID" value="TDD98990.1"/>
    <property type="molecule type" value="Genomic_DNA"/>
</dbReference>
<evidence type="ECO:0000313" key="2">
    <source>
        <dbReference type="Proteomes" id="UP000294739"/>
    </source>
</evidence>
<dbReference type="InParanoid" id="A0A4R5CK48"/>
<evidence type="ECO:0008006" key="3">
    <source>
        <dbReference type="Google" id="ProtNLM"/>
    </source>
</evidence>